<accession>A0A7G6YA64</accession>
<dbReference type="AlphaFoldDB" id="A0A7G6YA64"/>
<protein>
    <submittedName>
        <fullName evidence="2">DUF2188 domain-containing protein</fullName>
    </submittedName>
</protein>
<organism evidence="2 3">
    <name type="scientific">Leifsonia shinshuensis</name>
    <dbReference type="NCBI Taxonomy" id="150026"/>
    <lineage>
        <taxon>Bacteria</taxon>
        <taxon>Bacillati</taxon>
        <taxon>Actinomycetota</taxon>
        <taxon>Actinomycetes</taxon>
        <taxon>Micrococcales</taxon>
        <taxon>Microbacteriaceae</taxon>
        <taxon>Leifsonia</taxon>
    </lineage>
</organism>
<feature type="compositionally biased region" description="Basic and acidic residues" evidence="1">
    <location>
        <begin position="54"/>
        <end position="64"/>
    </location>
</feature>
<name>A0A7G6YA64_9MICO</name>
<dbReference type="Proteomes" id="UP000515511">
    <property type="component" value="Chromosome"/>
</dbReference>
<evidence type="ECO:0000313" key="2">
    <source>
        <dbReference type="EMBL" id="QNE35379.1"/>
    </source>
</evidence>
<evidence type="ECO:0000256" key="1">
    <source>
        <dbReference type="SAM" id="MobiDB-lite"/>
    </source>
</evidence>
<dbReference type="Pfam" id="PF09954">
    <property type="entry name" value="DUF2188"/>
    <property type="match status" value="1"/>
</dbReference>
<gene>
    <name evidence="2" type="ORF">F1C12_09715</name>
</gene>
<sequence length="73" mass="8033">MARKRFDVVQNGAQWRVTHDGRTLSNHLTKPPAIAAGVAVASANQPSQLLIHRQDGTIEDERTYGNDPFPPRG</sequence>
<dbReference type="InterPro" id="IPR018691">
    <property type="entry name" value="DUF2188"/>
</dbReference>
<evidence type="ECO:0000313" key="3">
    <source>
        <dbReference type="Proteomes" id="UP000515511"/>
    </source>
</evidence>
<dbReference type="RefSeq" id="WP_185278540.1">
    <property type="nucleotide sequence ID" value="NZ_CP043641.1"/>
</dbReference>
<dbReference type="KEGG" id="lse:F1C12_09715"/>
<feature type="region of interest" description="Disordered" evidence="1">
    <location>
        <begin position="54"/>
        <end position="73"/>
    </location>
</feature>
<proteinExistence type="predicted"/>
<reference evidence="3" key="1">
    <citation type="submission" date="2019-09" db="EMBL/GenBank/DDBJ databases">
        <title>Antimicrobial potential of Antarctic Bacteria.</title>
        <authorList>
            <person name="Benaud N."/>
            <person name="Edwards R.J."/>
            <person name="Ferrari B.C."/>
        </authorList>
    </citation>
    <scope>NUCLEOTIDE SEQUENCE [LARGE SCALE GENOMIC DNA]</scope>
    <source>
        <strain evidence="3">INR9</strain>
    </source>
</reference>
<dbReference type="EMBL" id="CP043641">
    <property type="protein sequence ID" value="QNE35379.1"/>
    <property type="molecule type" value="Genomic_DNA"/>
</dbReference>